<evidence type="ECO:0000313" key="2">
    <source>
        <dbReference type="Proteomes" id="UP000789702"/>
    </source>
</evidence>
<name>A0ACA9LG07_9GLOM</name>
<organism evidence="1 2">
    <name type="scientific">Dentiscutata heterogama</name>
    <dbReference type="NCBI Taxonomy" id="1316150"/>
    <lineage>
        <taxon>Eukaryota</taxon>
        <taxon>Fungi</taxon>
        <taxon>Fungi incertae sedis</taxon>
        <taxon>Mucoromycota</taxon>
        <taxon>Glomeromycotina</taxon>
        <taxon>Glomeromycetes</taxon>
        <taxon>Diversisporales</taxon>
        <taxon>Gigasporaceae</taxon>
        <taxon>Dentiscutata</taxon>
    </lineage>
</organism>
<reference evidence="1" key="1">
    <citation type="submission" date="2021-06" db="EMBL/GenBank/DDBJ databases">
        <authorList>
            <person name="Kallberg Y."/>
            <person name="Tangrot J."/>
            <person name="Rosling A."/>
        </authorList>
    </citation>
    <scope>NUCLEOTIDE SEQUENCE</scope>
    <source>
        <strain evidence="1">IL203A</strain>
    </source>
</reference>
<proteinExistence type="predicted"/>
<accession>A0ACA9LG07</accession>
<keyword evidence="2" id="KW-1185">Reference proteome</keyword>
<dbReference type="Proteomes" id="UP000789702">
    <property type="component" value="Unassembled WGS sequence"/>
</dbReference>
<sequence length="59" mass="6597">AVVAGVAVVEAVLDRHVKERKALVNASCNTMPTLFAVLIVTRRIKRKKKHSDTLWKKPC</sequence>
<feature type="non-terminal residue" evidence="1">
    <location>
        <position position="1"/>
    </location>
</feature>
<protein>
    <submittedName>
        <fullName evidence="1">7597_t:CDS:1</fullName>
    </submittedName>
</protein>
<evidence type="ECO:0000313" key="1">
    <source>
        <dbReference type="EMBL" id="CAG8526396.1"/>
    </source>
</evidence>
<gene>
    <name evidence="1" type="ORF">DHETER_LOCUS4164</name>
</gene>
<dbReference type="EMBL" id="CAJVPU010003990">
    <property type="protein sequence ID" value="CAG8526396.1"/>
    <property type="molecule type" value="Genomic_DNA"/>
</dbReference>
<comment type="caution">
    <text evidence="1">The sequence shown here is derived from an EMBL/GenBank/DDBJ whole genome shotgun (WGS) entry which is preliminary data.</text>
</comment>